<dbReference type="VEuPathDB" id="MicrosporidiaDB:H312_00751"/>
<evidence type="ECO:0000313" key="2">
    <source>
        <dbReference type="Proteomes" id="UP000030655"/>
    </source>
</evidence>
<reference evidence="2" key="1">
    <citation type="submission" date="2013-02" db="EMBL/GenBank/DDBJ databases">
        <authorList>
            <consortium name="The Broad Institute Genome Sequencing Platform"/>
            <person name="Cuomo C."/>
            <person name="Becnel J."/>
            <person name="Sanscrainte N."/>
            <person name="Walker B."/>
            <person name="Young S.K."/>
            <person name="Zeng Q."/>
            <person name="Gargeya S."/>
            <person name="Fitzgerald M."/>
            <person name="Haas B."/>
            <person name="Abouelleil A."/>
            <person name="Alvarado L."/>
            <person name="Arachchi H.M."/>
            <person name="Berlin A.M."/>
            <person name="Chapman S.B."/>
            <person name="Dewar J."/>
            <person name="Goldberg J."/>
            <person name="Griggs A."/>
            <person name="Gujja S."/>
            <person name="Hansen M."/>
            <person name="Howarth C."/>
            <person name="Imamovic A."/>
            <person name="Larimer J."/>
            <person name="McCowan C."/>
            <person name="Murphy C."/>
            <person name="Neiman D."/>
            <person name="Pearson M."/>
            <person name="Priest M."/>
            <person name="Roberts A."/>
            <person name="Saif S."/>
            <person name="Shea T."/>
            <person name="Sisk P."/>
            <person name="Sykes S."/>
            <person name="Wortman J."/>
            <person name="Nusbaum C."/>
            <person name="Birren B."/>
        </authorList>
    </citation>
    <scope>NUCLEOTIDE SEQUENCE [LARGE SCALE GENOMIC DNA]</scope>
    <source>
        <strain evidence="2">PRA339</strain>
    </source>
</reference>
<dbReference type="AlphaFoldDB" id="A0A059F419"/>
<dbReference type="EMBL" id="KK365136">
    <property type="protein sequence ID" value="KCZ81852.1"/>
    <property type="molecule type" value="Genomic_DNA"/>
</dbReference>
<organism evidence="1 2">
    <name type="scientific">Anncaliia algerae PRA339</name>
    <dbReference type="NCBI Taxonomy" id="1288291"/>
    <lineage>
        <taxon>Eukaryota</taxon>
        <taxon>Fungi</taxon>
        <taxon>Fungi incertae sedis</taxon>
        <taxon>Microsporidia</taxon>
        <taxon>Tubulinosematoidea</taxon>
        <taxon>Tubulinosematidae</taxon>
        <taxon>Anncaliia</taxon>
    </lineage>
</organism>
<name>A0A059F419_9MICR</name>
<dbReference type="Proteomes" id="UP000030655">
    <property type="component" value="Unassembled WGS sequence"/>
</dbReference>
<dbReference type="HOGENOM" id="CLU_2078538_0_0_1"/>
<reference evidence="1 2" key="2">
    <citation type="submission" date="2014-03" db="EMBL/GenBank/DDBJ databases">
        <title>The Genome Sequence of Anncaliia algerae insect isolate PRA339.</title>
        <authorList>
            <consortium name="The Broad Institute Genome Sequencing Platform"/>
            <consortium name="The Broad Institute Genome Sequencing Center for Infectious Disease"/>
            <person name="Cuomo C."/>
            <person name="Becnel J."/>
            <person name="Sanscrainte N."/>
            <person name="Walker B."/>
            <person name="Young S.K."/>
            <person name="Zeng Q."/>
            <person name="Gargeya S."/>
            <person name="Fitzgerald M."/>
            <person name="Haas B."/>
            <person name="Abouelleil A."/>
            <person name="Alvarado L."/>
            <person name="Arachchi H.M."/>
            <person name="Berlin A.M."/>
            <person name="Chapman S.B."/>
            <person name="Dewar J."/>
            <person name="Goldberg J."/>
            <person name="Griggs A."/>
            <person name="Gujja S."/>
            <person name="Hansen M."/>
            <person name="Howarth C."/>
            <person name="Imamovic A."/>
            <person name="Larimer J."/>
            <person name="McCowan C."/>
            <person name="Murphy C."/>
            <person name="Neiman D."/>
            <person name="Pearson M."/>
            <person name="Priest M."/>
            <person name="Roberts A."/>
            <person name="Saif S."/>
            <person name="Shea T."/>
            <person name="Sisk P."/>
            <person name="Sykes S."/>
            <person name="Wortman J."/>
            <person name="Nusbaum C."/>
            <person name="Birren B."/>
        </authorList>
    </citation>
    <scope>NUCLEOTIDE SEQUENCE [LARGE SCALE GENOMIC DNA]</scope>
    <source>
        <strain evidence="1 2">PRA339</strain>
    </source>
</reference>
<sequence length="118" mass="14441">YFNMSKIEKFFDFKTYFDKEFELYFYYLFFTSDLLPEYILLSKFKKKLLYDPALFREVPNENIVNNIITKFNIIKSKVENSLIMRIFCHQAIFSEDGRELMFKERIFSNNETTNENDL</sequence>
<accession>A0A059F419</accession>
<evidence type="ECO:0000313" key="1">
    <source>
        <dbReference type="EMBL" id="KCZ81852.1"/>
    </source>
</evidence>
<gene>
    <name evidence="1" type="ORF">H312_00751</name>
</gene>
<proteinExistence type="predicted"/>
<keyword evidence="2" id="KW-1185">Reference proteome</keyword>
<feature type="non-terminal residue" evidence="1">
    <location>
        <position position="1"/>
    </location>
</feature>
<protein>
    <submittedName>
        <fullName evidence="1">Uncharacterized protein</fullName>
    </submittedName>
</protein>